<accession>A0A1G6YGK3</accession>
<dbReference type="EMBL" id="FMZP01000066">
    <property type="protein sequence ID" value="SDD89539.1"/>
    <property type="molecule type" value="Genomic_DNA"/>
</dbReference>
<feature type="non-terminal residue" evidence="1">
    <location>
        <position position="1"/>
    </location>
</feature>
<protein>
    <submittedName>
        <fullName evidence="1">Uncharacterized protein</fullName>
    </submittedName>
</protein>
<dbReference type="Proteomes" id="UP000324021">
    <property type="component" value="Unassembled WGS sequence"/>
</dbReference>
<gene>
    <name evidence="1" type="ORF">SAMN05192552_106612</name>
</gene>
<name>A0A1G6YGK3_9EURY</name>
<evidence type="ECO:0000313" key="2">
    <source>
        <dbReference type="Proteomes" id="UP000324021"/>
    </source>
</evidence>
<sequence length="63" mass="6889">VNGFLSIDQFLFNERFDDPAALARGEFQLLPEIALVDAAGLADELEACTVYCLKALSNQGIDR</sequence>
<evidence type="ECO:0000313" key="1">
    <source>
        <dbReference type="EMBL" id="SDD89539.1"/>
    </source>
</evidence>
<proteinExistence type="predicted"/>
<organism evidence="1 2">
    <name type="scientific">Natrinema hispanicum</name>
    <dbReference type="NCBI Taxonomy" id="392421"/>
    <lineage>
        <taxon>Archaea</taxon>
        <taxon>Methanobacteriati</taxon>
        <taxon>Methanobacteriota</taxon>
        <taxon>Stenosarchaea group</taxon>
        <taxon>Halobacteria</taxon>
        <taxon>Halobacteriales</taxon>
        <taxon>Natrialbaceae</taxon>
        <taxon>Natrinema</taxon>
    </lineage>
</organism>
<dbReference type="AlphaFoldDB" id="A0A1G6YGK3"/>
<reference evidence="1 2" key="1">
    <citation type="submission" date="2016-10" db="EMBL/GenBank/DDBJ databases">
        <authorList>
            <person name="Varghese N."/>
            <person name="Submissions S."/>
        </authorList>
    </citation>
    <scope>NUCLEOTIDE SEQUENCE [LARGE SCALE GENOMIC DNA]</scope>
    <source>
        <strain evidence="1 2">CDM_1</strain>
    </source>
</reference>